<dbReference type="Proteomes" id="UP001595733">
    <property type="component" value="Unassembled WGS sequence"/>
</dbReference>
<evidence type="ECO:0000313" key="2">
    <source>
        <dbReference type="Proteomes" id="UP001595733"/>
    </source>
</evidence>
<dbReference type="RefSeq" id="WP_378141814.1">
    <property type="nucleotide sequence ID" value="NZ_JBHSEF010000023.1"/>
</dbReference>
<protein>
    <submittedName>
        <fullName evidence="1">Uncharacterized protein</fullName>
    </submittedName>
</protein>
<dbReference type="EMBL" id="JBHSEF010000023">
    <property type="protein sequence ID" value="MFC4355341.1"/>
    <property type="molecule type" value="Genomic_DNA"/>
</dbReference>
<keyword evidence="2" id="KW-1185">Reference proteome</keyword>
<sequence length="55" mass="6291">MERISLIKLTQMIQQGEDAKREVERRFGIKWEDVRVVTKSGEKNHGTVSASETST</sequence>
<proteinExistence type="predicted"/>
<reference evidence="2" key="1">
    <citation type="journal article" date="2019" name="Int. J. Syst. Evol. Microbiol.">
        <title>The Global Catalogue of Microorganisms (GCM) 10K type strain sequencing project: providing services to taxonomists for standard genome sequencing and annotation.</title>
        <authorList>
            <consortium name="The Broad Institute Genomics Platform"/>
            <consortium name="The Broad Institute Genome Sequencing Center for Infectious Disease"/>
            <person name="Wu L."/>
            <person name="Ma J."/>
        </authorList>
    </citation>
    <scope>NUCLEOTIDE SEQUENCE [LARGE SCALE GENOMIC DNA]</scope>
    <source>
        <strain evidence="2">CCUG 50353</strain>
    </source>
</reference>
<organism evidence="1 2">
    <name type="scientific">Chryseomicrobium palamuruense</name>
    <dbReference type="NCBI Taxonomy" id="682973"/>
    <lineage>
        <taxon>Bacteria</taxon>
        <taxon>Bacillati</taxon>
        <taxon>Bacillota</taxon>
        <taxon>Bacilli</taxon>
        <taxon>Bacillales</taxon>
        <taxon>Caryophanaceae</taxon>
        <taxon>Chryseomicrobium</taxon>
    </lineage>
</organism>
<accession>A0ABV8UVI9</accession>
<name>A0ABV8UVI9_9BACL</name>
<evidence type="ECO:0000313" key="1">
    <source>
        <dbReference type="EMBL" id="MFC4355341.1"/>
    </source>
</evidence>
<gene>
    <name evidence="1" type="ORF">ACFO0S_09805</name>
</gene>
<comment type="caution">
    <text evidence="1">The sequence shown here is derived from an EMBL/GenBank/DDBJ whole genome shotgun (WGS) entry which is preliminary data.</text>
</comment>